<evidence type="ECO:0000313" key="3">
    <source>
        <dbReference type="Proteomes" id="UP000030645"/>
    </source>
</evidence>
<feature type="region of interest" description="Disordered" evidence="1">
    <location>
        <begin position="51"/>
        <end position="76"/>
    </location>
</feature>
<gene>
    <name evidence="2" type="ORF">L484_006481</name>
</gene>
<proteinExistence type="predicted"/>
<name>W9R4F9_9ROSA</name>
<sequence>MFLPLRQTFVVPISSSETSPPFQIWNHAEPTPSSRVWTDPSRYLEAIVASDERGPSAVEREKARVRKIDERERERE</sequence>
<protein>
    <submittedName>
        <fullName evidence="2">Uncharacterized protein</fullName>
    </submittedName>
</protein>
<keyword evidence="3" id="KW-1185">Reference proteome</keyword>
<accession>W9R4F9</accession>
<dbReference type="AlphaFoldDB" id="W9R4F9"/>
<evidence type="ECO:0000256" key="1">
    <source>
        <dbReference type="SAM" id="MobiDB-lite"/>
    </source>
</evidence>
<organism evidence="2 3">
    <name type="scientific">Morus notabilis</name>
    <dbReference type="NCBI Taxonomy" id="981085"/>
    <lineage>
        <taxon>Eukaryota</taxon>
        <taxon>Viridiplantae</taxon>
        <taxon>Streptophyta</taxon>
        <taxon>Embryophyta</taxon>
        <taxon>Tracheophyta</taxon>
        <taxon>Spermatophyta</taxon>
        <taxon>Magnoliopsida</taxon>
        <taxon>eudicotyledons</taxon>
        <taxon>Gunneridae</taxon>
        <taxon>Pentapetalae</taxon>
        <taxon>rosids</taxon>
        <taxon>fabids</taxon>
        <taxon>Rosales</taxon>
        <taxon>Moraceae</taxon>
        <taxon>Moreae</taxon>
        <taxon>Morus</taxon>
    </lineage>
</organism>
<dbReference type="EMBL" id="KE344173">
    <property type="protein sequence ID" value="EXB54321.1"/>
    <property type="molecule type" value="Genomic_DNA"/>
</dbReference>
<reference evidence="3" key="1">
    <citation type="submission" date="2013-01" db="EMBL/GenBank/DDBJ databases">
        <title>Draft Genome Sequence of a Mulberry Tree, Morus notabilis C.K. Schneid.</title>
        <authorList>
            <person name="He N."/>
            <person name="Zhao S."/>
        </authorList>
    </citation>
    <scope>NUCLEOTIDE SEQUENCE</scope>
</reference>
<dbReference type="Proteomes" id="UP000030645">
    <property type="component" value="Unassembled WGS sequence"/>
</dbReference>
<evidence type="ECO:0000313" key="2">
    <source>
        <dbReference type="EMBL" id="EXB54321.1"/>
    </source>
</evidence>